<sequence length="153" mass="16582">MLRCCLRKGMLPDADEARPAESAVREAKPGRCRVCRHWHPSRQQINKCLASHGVKLAPAKPGQDARRRRSGKRAAARAARAFDDLAPDADRRVAQGSSAAPPAASPAARQQDANAPQRNNAASQHRTFVRSGYVPVPRAHRDTAWEGVAPAGR</sequence>
<feature type="compositionally biased region" description="Basic and acidic residues" evidence="1">
    <location>
        <begin position="80"/>
        <end position="93"/>
    </location>
</feature>
<organism evidence="2">
    <name type="scientific">Prymnesium polylepis</name>
    <dbReference type="NCBI Taxonomy" id="72548"/>
    <lineage>
        <taxon>Eukaryota</taxon>
        <taxon>Haptista</taxon>
        <taxon>Haptophyta</taxon>
        <taxon>Prymnesiophyceae</taxon>
        <taxon>Prymnesiales</taxon>
        <taxon>Prymnesiaceae</taxon>
        <taxon>Prymnesium</taxon>
    </lineage>
</organism>
<dbReference type="AlphaFoldDB" id="A0A7S4N4I3"/>
<proteinExistence type="predicted"/>
<gene>
    <name evidence="2" type="ORF">CPOL0286_LOCUS17320</name>
</gene>
<reference evidence="2" key="1">
    <citation type="submission" date="2021-01" db="EMBL/GenBank/DDBJ databases">
        <authorList>
            <person name="Corre E."/>
            <person name="Pelletier E."/>
            <person name="Niang G."/>
            <person name="Scheremetjew M."/>
            <person name="Finn R."/>
            <person name="Kale V."/>
            <person name="Holt S."/>
            <person name="Cochrane G."/>
            <person name="Meng A."/>
            <person name="Brown T."/>
            <person name="Cohen L."/>
        </authorList>
    </citation>
    <scope>NUCLEOTIDE SEQUENCE</scope>
    <source>
        <strain evidence="2">UIO037</strain>
    </source>
</reference>
<feature type="compositionally biased region" description="Polar residues" evidence="1">
    <location>
        <begin position="116"/>
        <end position="126"/>
    </location>
</feature>
<evidence type="ECO:0000313" key="2">
    <source>
        <dbReference type="EMBL" id="CAE2264841.1"/>
    </source>
</evidence>
<feature type="compositionally biased region" description="Basic residues" evidence="1">
    <location>
        <begin position="66"/>
        <end position="75"/>
    </location>
</feature>
<evidence type="ECO:0000256" key="1">
    <source>
        <dbReference type="SAM" id="MobiDB-lite"/>
    </source>
</evidence>
<dbReference type="EMBL" id="HBKO01037835">
    <property type="protein sequence ID" value="CAE2264841.1"/>
    <property type="molecule type" value="Transcribed_RNA"/>
</dbReference>
<accession>A0A7S4N4I3</accession>
<protein>
    <submittedName>
        <fullName evidence="2">Uncharacterized protein</fullName>
    </submittedName>
</protein>
<feature type="compositionally biased region" description="Low complexity" evidence="1">
    <location>
        <begin position="94"/>
        <end position="115"/>
    </location>
</feature>
<feature type="region of interest" description="Disordered" evidence="1">
    <location>
        <begin position="52"/>
        <end position="153"/>
    </location>
</feature>
<name>A0A7S4N4I3_9EUKA</name>